<dbReference type="AlphaFoldDB" id="A0A9Q8PLL0"/>
<evidence type="ECO:0000313" key="2">
    <source>
        <dbReference type="EMBL" id="UJO24780.1"/>
    </source>
</evidence>
<sequence length="331" mass="35997">MATTAPRREEDAGAKKPVVNFSRLRRDIGSNHGASEEKEVVQEERKDSARPSDLKRPDLEELIQAAYNDDRNVHAIQTFYKSNEGKALPDEPRFSTDTLSTIASVAELQDTSRPDSEVLPNEPLFFADDSPASEKHIAELPDTSKGTRIETGSIVELPDPSPSTISSAETQFRWEDRQPTPTSNPSKPSQPKPAPTQPLKSILRKTPTRTNTSTSTDTISPPSSSSSATPLKSILKHTTVEQYSEVANSELGEDGNSHHTVSENSTSRNGSVDSSGKWTSSNFDTSQLSEKELKKLEKKGINPALYLEMKAARGGKKFGGLGSLTGNAYVS</sequence>
<dbReference type="Proteomes" id="UP000756132">
    <property type="component" value="Chromosome 12"/>
</dbReference>
<dbReference type="OrthoDB" id="5431248at2759"/>
<feature type="compositionally biased region" description="Basic and acidic residues" evidence="1">
    <location>
        <begin position="24"/>
        <end position="57"/>
    </location>
</feature>
<protein>
    <submittedName>
        <fullName evidence="2">Uncharacterized protein</fullName>
    </submittedName>
</protein>
<dbReference type="KEGG" id="ffu:CLAFUR5_13772"/>
<feature type="compositionally biased region" description="Low complexity" evidence="1">
    <location>
        <begin position="208"/>
        <end position="230"/>
    </location>
</feature>
<gene>
    <name evidence="2" type="ORF">CLAFUR5_13772</name>
</gene>
<keyword evidence="3" id="KW-1185">Reference proteome</keyword>
<accession>A0A9Q8PLL0</accession>
<dbReference type="GeneID" id="71993650"/>
<evidence type="ECO:0000313" key="3">
    <source>
        <dbReference type="Proteomes" id="UP000756132"/>
    </source>
</evidence>
<organism evidence="2 3">
    <name type="scientific">Passalora fulva</name>
    <name type="common">Tomato leaf mold</name>
    <name type="synonym">Cladosporium fulvum</name>
    <dbReference type="NCBI Taxonomy" id="5499"/>
    <lineage>
        <taxon>Eukaryota</taxon>
        <taxon>Fungi</taxon>
        <taxon>Dikarya</taxon>
        <taxon>Ascomycota</taxon>
        <taxon>Pezizomycotina</taxon>
        <taxon>Dothideomycetes</taxon>
        <taxon>Dothideomycetidae</taxon>
        <taxon>Mycosphaerellales</taxon>
        <taxon>Mycosphaerellaceae</taxon>
        <taxon>Fulvia</taxon>
    </lineage>
</organism>
<dbReference type="RefSeq" id="XP_047769146.1">
    <property type="nucleotide sequence ID" value="XM_047912920.1"/>
</dbReference>
<feature type="region of interest" description="Disordered" evidence="1">
    <location>
        <begin position="1"/>
        <end position="57"/>
    </location>
</feature>
<feature type="region of interest" description="Disordered" evidence="1">
    <location>
        <begin position="108"/>
        <end position="288"/>
    </location>
</feature>
<dbReference type="EMBL" id="CP090174">
    <property type="protein sequence ID" value="UJO24780.1"/>
    <property type="molecule type" value="Genomic_DNA"/>
</dbReference>
<reference evidence="2" key="2">
    <citation type="journal article" date="2022" name="Microb. Genom.">
        <title>A chromosome-scale genome assembly of the tomato pathogen Cladosporium fulvum reveals a compartmentalized genome architecture and the presence of a dispensable chromosome.</title>
        <authorList>
            <person name="Zaccaron A.Z."/>
            <person name="Chen L.H."/>
            <person name="Samaras A."/>
            <person name="Stergiopoulos I."/>
        </authorList>
    </citation>
    <scope>NUCLEOTIDE SEQUENCE</scope>
    <source>
        <strain evidence="2">Race5_Kim</strain>
    </source>
</reference>
<name>A0A9Q8PLL0_PASFU</name>
<evidence type="ECO:0000256" key="1">
    <source>
        <dbReference type="SAM" id="MobiDB-lite"/>
    </source>
</evidence>
<proteinExistence type="predicted"/>
<reference evidence="2" key="1">
    <citation type="submission" date="2021-12" db="EMBL/GenBank/DDBJ databases">
        <authorList>
            <person name="Zaccaron A."/>
            <person name="Stergiopoulos I."/>
        </authorList>
    </citation>
    <scope>NUCLEOTIDE SEQUENCE</scope>
    <source>
        <strain evidence="2">Race5_Kim</strain>
    </source>
</reference>
<feature type="compositionally biased region" description="Basic and acidic residues" evidence="1">
    <location>
        <begin position="1"/>
        <end position="14"/>
    </location>
</feature>
<feature type="compositionally biased region" description="Polar residues" evidence="1">
    <location>
        <begin position="262"/>
        <end position="287"/>
    </location>
</feature>